<dbReference type="STRING" id="67767.A0A0J7NJF6"/>
<dbReference type="SUPFAM" id="SSF52402">
    <property type="entry name" value="Adenine nucleotide alpha hydrolases-like"/>
    <property type="match status" value="1"/>
</dbReference>
<evidence type="ECO:0000313" key="11">
    <source>
        <dbReference type="Proteomes" id="UP000036403"/>
    </source>
</evidence>
<keyword evidence="6" id="KW-0067">ATP-binding</keyword>
<keyword evidence="3" id="KW-0479">Metal-binding</keyword>
<keyword evidence="11" id="KW-1185">Reference proteome</keyword>
<comment type="catalytic activity">
    <reaction evidence="9">
        <text>7-carboxy-7-carbaguanine + NH4(+) + 2 ATP = 7-cyano-7-carbaguanine + 2 AMP + 2 diphosphate + 2 H(+)</text>
        <dbReference type="Rhea" id="RHEA:27982"/>
        <dbReference type="ChEBI" id="CHEBI:15378"/>
        <dbReference type="ChEBI" id="CHEBI:28938"/>
        <dbReference type="ChEBI" id="CHEBI:30616"/>
        <dbReference type="ChEBI" id="CHEBI:33019"/>
        <dbReference type="ChEBI" id="CHEBI:45075"/>
        <dbReference type="ChEBI" id="CHEBI:61036"/>
        <dbReference type="ChEBI" id="CHEBI:456215"/>
        <dbReference type="EC" id="6.3.4.20"/>
    </reaction>
</comment>
<comment type="caution">
    <text evidence="10">The sequence shown here is derived from an EMBL/GenBank/DDBJ whole genome shotgun (WGS) entry which is preliminary data.</text>
</comment>
<dbReference type="InterPro" id="IPR014729">
    <property type="entry name" value="Rossmann-like_a/b/a_fold"/>
</dbReference>
<dbReference type="Proteomes" id="UP000036403">
    <property type="component" value="Unassembled WGS sequence"/>
</dbReference>
<sequence length="238" mass="26670">MSVSTPQNAALVLFSGGQDSAICLADALSKFSHVETVGFYYGQRHEIELECRKNIRKKLPLLKPEWADKLGEDHLLDLTALGEISETSLTRETEIKLNKQGLPSSFVPGRNIIFLTFSAALATRRNISNLIAGICQTDYSGYPDCRDDFFKSMQVTLNLGMAENFRLHAPLMWINKAQSWELAEKTGGKELVDFINEESHSCYLGERGKRHEWGYGCGTCPACALRAQGWQEYQGKQL</sequence>
<dbReference type="Gene3D" id="3.40.50.620">
    <property type="entry name" value="HUPs"/>
    <property type="match status" value="1"/>
</dbReference>
<keyword evidence="2" id="KW-0436">Ligase</keyword>
<dbReference type="GO" id="GO:0046872">
    <property type="term" value="F:metal ion binding"/>
    <property type="evidence" value="ECO:0007669"/>
    <property type="project" value="UniProtKB-KW"/>
</dbReference>
<dbReference type="OrthoDB" id="448104at2759"/>
<reference evidence="10 11" key="1">
    <citation type="submission" date="2015-04" db="EMBL/GenBank/DDBJ databases">
        <title>Lasius niger genome sequencing.</title>
        <authorList>
            <person name="Konorov E.A."/>
            <person name="Nikitin M.A."/>
            <person name="Kirill M.V."/>
            <person name="Chang P."/>
        </authorList>
    </citation>
    <scope>NUCLEOTIDE SEQUENCE [LARGE SCALE GENOMIC DNA]</scope>
    <source>
        <tissue evidence="10">Whole</tissue>
    </source>
</reference>
<dbReference type="PANTHER" id="PTHR42914:SF1">
    <property type="entry name" value="7-CYANO-7-DEAZAGUANINE SYNTHASE"/>
    <property type="match status" value="1"/>
</dbReference>
<protein>
    <recommendedName>
        <fullName evidence="8">7-cyano-7-deazaguanine synthase</fullName>
        <ecNumber evidence="8">6.3.4.20</ecNumber>
    </recommendedName>
</protein>
<dbReference type="GO" id="GO:0005524">
    <property type="term" value="F:ATP binding"/>
    <property type="evidence" value="ECO:0007669"/>
    <property type="project" value="UniProtKB-KW"/>
</dbReference>
<accession>A0A0J7NJF6</accession>
<comment type="pathway">
    <text evidence="1">Purine metabolism; 7-cyano-7-deazaguanine biosynthesis.</text>
</comment>
<proteinExistence type="inferred from homology"/>
<dbReference type="NCBIfam" id="TIGR00364">
    <property type="entry name" value="7-cyano-7-deazaguanine synthase QueC"/>
    <property type="match status" value="1"/>
</dbReference>
<dbReference type="AlphaFoldDB" id="A0A0J7NJF6"/>
<dbReference type="PANTHER" id="PTHR42914">
    <property type="entry name" value="7-CYANO-7-DEAZAGUANINE SYNTHASE"/>
    <property type="match status" value="1"/>
</dbReference>
<dbReference type="PIRSF" id="PIRSF006293">
    <property type="entry name" value="ExsB"/>
    <property type="match status" value="1"/>
</dbReference>
<dbReference type="Pfam" id="PF06508">
    <property type="entry name" value="QueC"/>
    <property type="match status" value="1"/>
</dbReference>
<evidence type="ECO:0000256" key="9">
    <source>
        <dbReference type="ARBA" id="ARBA00047890"/>
    </source>
</evidence>
<evidence type="ECO:0000256" key="4">
    <source>
        <dbReference type="ARBA" id="ARBA00022741"/>
    </source>
</evidence>
<evidence type="ECO:0000256" key="3">
    <source>
        <dbReference type="ARBA" id="ARBA00022723"/>
    </source>
</evidence>
<evidence type="ECO:0000256" key="5">
    <source>
        <dbReference type="ARBA" id="ARBA00022833"/>
    </source>
</evidence>
<comment type="similarity">
    <text evidence="7">Belongs to the QueC family.</text>
</comment>
<dbReference type="PaxDb" id="67767-A0A0J7NJF6"/>
<evidence type="ECO:0000313" key="10">
    <source>
        <dbReference type="EMBL" id="KMQ92620.1"/>
    </source>
</evidence>
<evidence type="ECO:0000256" key="8">
    <source>
        <dbReference type="ARBA" id="ARBA00039149"/>
    </source>
</evidence>
<gene>
    <name evidence="10" type="ORF">RF55_7356</name>
</gene>
<evidence type="ECO:0000256" key="1">
    <source>
        <dbReference type="ARBA" id="ARBA00005061"/>
    </source>
</evidence>
<evidence type="ECO:0000256" key="6">
    <source>
        <dbReference type="ARBA" id="ARBA00022840"/>
    </source>
</evidence>
<keyword evidence="4" id="KW-0547">Nucleotide-binding</keyword>
<evidence type="ECO:0000256" key="7">
    <source>
        <dbReference type="ARBA" id="ARBA00037993"/>
    </source>
</evidence>
<dbReference type="EC" id="6.3.4.20" evidence="8"/>
<keyword evidence="5" id="KW-0862">Zinc</keyword>
<dbReference type="HAMAP" id="MF_01633">
    <property type="entry name" value="QueC"/>
    <property type="match status" value="1"/>
</dbReference>
<evidence type="ECO:0000256" key="2">
    <source>
        <dbReference type="ARBA" id="ARBA00022598"/>
    </source>
</evidence>
<dbReference type="GO" id="GO:0016874">
    <property type="term" value="F:ligase activity"/>
    <property type="evidence" value="ECO:0007669"/>
    <property type="project" value="UniProtKB-KW"/>
</dbReference>
<dbReference type="InterPro" id="IPR018317">
    <property type="entry name" value="QueC"/>
</dbReference>
<dbReference type="EMBL" id="LBMM01004271">
    <property type="protein sequence ID" value="KMQ92620.1"/>
    <property type="molecule type" value="Genomic_DNA"/>
</dbReference>
<organism evidence="10 11">
    <name type="scientific">Lasius niger</name>
    <name type="common">Black garden ant</name>
    <dbReference type="NCBI Taxonomy" id="67767"/>
    <lineage>
        <taxon>Eukaryota</taxon>
        <taxon>Metazoa</taxon>
        <taxon>Ecdysozoa</taxon>
        <taxon>Arthropoda</taxon>
        <taxon>Hexapoda</taxon>
        <taxon>Insecta</taxon>
        <taxon>Pterygota</taxon>
        <taxon>Neoptera</taxon>
        <taxon>Endopterygota</taxon>
        <taxon>Hymenoptera</taxon>
        <taxon>Apocrita</taxon>
        <taxon>Aculeata</taxon>
        <taxon>Formicoidea</taxon>
        <taxon>Formicidae</taxon>
        <taxon>Formicinae</taxon>
        <taxon>Lasius</taxon>
        <taxon>Lasius</taxon>
    </lineage>
</organism>
<dbReference type="CDD" id="cd01995">
    <property type="entry name" value="QueC-like"/>
    <property type="match status" value="1"/>
</dbReference>
<name>A0A0J7NJF6_LASNI</name>